<comment type="function">
    <text evidence="7">Pyrophosphatase that catalyzes the hydrolysis of nucleoside triphosphates to their monophosphate derivatives, with a high preference for the non-canonical purine nucleotides XTP (xanthosine triphosphate), dITP (deoxyinosine triphosphate) and ITP. Seems to function as a house-cleaning enzyme that removes non-canonical purine nucleotides from the nucleotide pool, thus preventing their incorporation into DNA/RNA and avoiding chromosomal lesions.</text>
</comment>
<dbReference type="GO" id="GO:0036220">
    <property type="term" value="F:ITP diphosphatase activity"/>
    <property type="evidence" value="ECO:0007669"/>
    <property type="project" value="UniProtKB-UniRule"/>
</dbReference>
<dbReference type="GO" id="GO:0005737">
    <property type="term" value="C:cytoplasm"/>
    <property type="evidence" value="ECO:0007669"/>
    <property type="project" value="TreeGrafter"/>
</dbReference>
<evidence type="ECO:0000256" key="6">
    <source>
        <dbReference type="ARBA" id="ARBA00023080"/>
    </source>
</evidence>
<evidence type="ECO:0000256" key="8">
    <source>
        <dbReference type="RuleBase" id="RU003781"/>
    </source>
</evidence>
<keyword evidence="10" id="KW-1185">Reference proteome</keyword>
<dbReference type="InterPro" id="IPR020922">
    <property type="entry name" value="dITP/XTP_pyrophosphatase"/>
</dbReference>
<evidence type="ECO:0000256" key="4">
    <source>
        <dbReference type="ARBA" id="ARBA00022801"/>
    </source>
</evidence>
<comment type="similarity">
    <text evidence="1 7 8">Belongs to the HAM1 NTPase family.</text>
</comment>
<dbReference type="PANTHER" id="PTHR11067:SF9">
    <property type="entry name" value="INOSINE TRIPHOSPHATE PYROPHOSPHATASE"/>
    <property type="match status" value="1"/>
</dbReference>
<keyword evidence="2 7" id="KW-0479">Metal-binding</keyword>
<accession>Q0W5Z3</accession>
<keyword evidence="6 7" id="KW-0546">Nucleotide metabolism</keyword>
<dbReference type="NCBIfam" id="NF011396">
    <property type="entry name" value="PRK14821.1"/>
    <property type="match status" value="1"/>
</dbReference>
<evidence type="ECO:0000313" key="10">
    <source>
        <dbReference type="Proteomes" id="UP000000663"/>
    </source>
</evidence>
<gene>
    <name evidence="9" type="ORF">RCIX834</name>
</gene>
<name>Q0W5Z3_METAR</name>
<protein>
    <recommendedName>
        <fullName evidence="7">dITP/XTP pyrophosphatase</fullName>
        <ecNumber evidence="7">3.6.1.66</ecNumber>
    </recommendedName>
    <alternativeName>
        <fullName evidence="7">Non-canonical purine NTP pyrophosphatase</fullName>
    </alternativeName>
    <alternativeName>
        <fullName evidence="7">Non-standard purine NTP pyrophosphatase</fullName>
    </alternativeName>
    <alternativeName>
        <fullName evidence="7">Nucleoside-triphosphate diphosphatase</fullName>
    </alternativeName>
    <alternativeName>
        <fullName evidence="7">Nucleoside-triphosphate pyrophosphatase</fullName>
        <shortName evidence="7">NTPase</shortName>
    </alternativeName>
</protein>
<evidence type="ECO:0000256" key="7">
    <source>
        <dbReference type="HAMAP-Rule" id="MF_01405"/>
    </source>
</evidence>
<feature type="binding site" evidence="7">
    <location>
        <position position="68"/>
    </location>
    <ligand>
        <name>substrate</name>
    </ligand>
</feature>
<dbReference type="PATRIC" id="fig|351160.9.peg.2044"/>
<reference evidence="9 10" key="1">
    <citation type="journal article" date="2006" name="Science">
        <title>Genome of rice cluster I archaea -- the key methane producers in the rice rhizosphere.</title>
        <authorList>
            <person name="Erkel C."/>
            <person name="Kube M."/>
            <person name="Reinhardt R."/>
            <person name="Liesack W."/>
        </authorList>
    </citation>
    <scope>NUCLEOTIDE SEQUENCE [LARGE SCALE GENOMIC DNA]</scope>
    <source>
        <strain evidence="10">DSM 22066 / NBRC 105507 / MRE50</strain>
    </source>
</reference>
<feature type="binding site" evidence="7">
    <location>
        <position position="164"/>
    </location>
    <ligand>
        <name>substrate</name>
    </ligand>
</feature>
<dbReference type="PANTHER" id="PTHR11067">
    <property type="entry name" value="INOSINE TRIPHOSPHATE PYROPHOSPHATASE/HAM1 PROTEIN"/>
    <property type="match status" value="1"/>
</dbReference>
<dbReference type="NCBIfam" id="TIGR00042">
    <property type="entry name" value="RdgB/HAM1 family non-canonical purine NTP pyrophosphatase"/>
    <property type="match status" value="1"/>
</dbReference>
<feature type="binding site" evidence="7">
    <location>
        <begin position="169"/>
        <end position="170"/>
    </location>
    <ligand>
        <name>substrate</name>
    </ligand>
</feature>
<dbReference type="Gene3D" id="3.90.950.10">
    <property type="match status" value="1"/>
</dbReference>
<dbReference type="InterPro" id="IPR029001">
    <property type="entry name" value="ITPase-like_fam"/>
</dbReference>
<dbReference type="OrthoDB" id="372108at2157"/>
<organism evidence="9 10">
    <name type="scientific">Methanocella arvoryzae (strain DSM 22066 / NBRC 105507 / MRE50)</name>
    <dbReference type="NCBI Taxonomy" id="351160"/>
    <lineage>
        <taxon>Archaea</taxon>
        <taxon>Methanobacteriati</taxon>
        <taxon>Methanobacteriota</taxon>
        <taxon>Stenosarchaea group</taxon>
        <taxon>Methanomicrobia</taxon>
        <taxon>Methanocellales</taxon>
        <taxon>Methanocellaceae</taxon>
        <taxon>Methanocella</taxon>
    </lineage>
</organism>
<feature type="binding site" evidence="7">
    <location>
        <position position="38"/>
    </location>
    <ligand>
        <name>Mg(2+)</name>
        <dbReference type="ChEBI" id="CHEBI:18420"/>
    </ligand>
</feature>
<feature type="binding site" evidence="7">
    <location>
        <begin position="10"/>
        <end position="15"/>
    </location>
    <ligand>
        <name>substrate</name>
    </ligand>
</feature>
<comment type="catalytic activity">
    <reaction evidence="7">
        <text>ITP + H2O = IMP + diphosphate + H(+)</text>
        <dbReference type="Rhea" id="RHEA:29399"/>
        <dbReference type="ChEBI" id="CHEBI:15377"/>
        <dbReference type="ChEBI" id="CHEBI:15378"/>
        <dbReference type="ChEBI" id="CHEBI:33019"/>
        <dbReference type="ChEBI" id="CHEBI:58053"/>
        <dbReference type="ChEBI" id="CHEBI:61402"/>
        <dbReference type="EC" id="3.6.1.66"/>
    </reaction>
</comment>
<feature type="binding site" evidence="7">
    <location>
        <begin position="143"/>
        <end position="146"/>
    </location>
    <ligand>
        <name>substrate</name>
    </ligand>
</feature>
<dbReference type="GO" id="GO:0046872">
    <property type="term" value="F:metal ion binding"/>
    <property type="evidence" value="ECO:0007669"/>
    <property type="project" value="UniProtKB-KW"/>
</dbReference>
<comment type="subunit">
    <text evidence="7">Homodimer.</text>
</comment>
<dbReference type="GeneID" id="5143657"/>
<comment type="catalytic activity">
    <reaction evidence="7">
        <text>XTP + H2O = XMP + diphosphate + H(+)</text>
        <dbReference type="Rhea" id="RHEA:28610"/>
        <dbReference type="ChEBI" id="CHEBI:15377"/>
        <dbReference type="ChEBI" id="CHEBI:15378"/>
        <dbReference type="ChEBI" id="CHEBI:33019"/>
        <dbReference type="ChEBI" id="CHEBI:57464"/>
        <dbReference type="ChEBI" id="CHEBI:61314"/>
        <dbReference type="EC" id="3.6.1.66"/>
    </reaction>
</comment>
<keyword evidence="4 7" id="KW-0378">Hydrolase</keyword>
<dbReference type="EMBL" id="AM114193">
    <property type="protein sequence ID" value="CAJ36200.1"/>
    <property type="molecule type" value="Genomic_DNA"/>
</dbReference>
<feature type="binding site" evidence="7">
    <location>
        <position position="67"/>
    </location>
    <ligand>
        <name>Mg(2+)</name>
        <dbReference type="ChEBI" id="CHEBI:18420"/>
    </ligand>
</feature>
<dbReference type="SUPFAM" id="SSF52972">
    <property type="entry name" value="ITPase-like"/>
    <property type="match status" value="1"/>
</dbReference>
<keyword evidence="3 7" id="KW-0547">Nucleotide-binding</keyword>
<dbReference type="AlphaFoldDB" id="Q0W5Z3"/>
<dbReference type="InterPro" id="IPR002637">
    <property type="entry name" value="RdgB/HAM1"/>
</dbReference>
<evidence type="ECO:0000313" key="9">
    <source>
        <dbReference type="EMBL" id="CAJ36200.1"/>
    </source>
</evidence>
<comment type="catalytic activity">
    <reaction evidence="7">
        <text>dITP + H2O = dIMP + diphosphate + H(+)</text>
        <dbReference type="Rhea" id="RHEA:28342"/>
        <dbReference type="ChEBI" id="CHEBI:15377"/>
        <dbReference type="ChEBI" id="CHEBI:15378"/>
        <dbReference type="ChEBI" id="CHEBI:33019"/>
        <dbReference type="ChEBI" id="CHEBI:61194"/>
        <dbReference type="ChEBI" id="CHEBI:61382"/>
        <dbReference type="EC" id="3.6.1.66"/>
    </reaction>
</comment>
<evidence type="ECO:0000256" key="2">
    <source>
        <dbReference type="ARBA" id="ARBA00022723"/>
    </source>
</evidence>
<dbReference type="CDD" id="cd00515">
    <property type="entry name" value="HAM1"/>
    <property type="match status" value="1"/>
</dbReference>
<dbReference type="STRING" id="351160.RCIX834"/>
<dbReference type="eggNOG" id="arCOG04184">
    <property type="taxonomic scope" value="Archaea"/>
</dbReference>
<dbReference type="GO" id="GO:0000166">
    <property type="term" value="F:nucleotide binding"/>
    <property type="evidence" value="ECO:0007669"/>
    <property type="project" value="UniProtKB-KW"/>
</dbReference>
<keyword evidence="5 7" id="KW-0460">Magnesium</keyword>
<dbReference type="KEGG" id="rci:RCIX834"/>
<feature type="active site" description="Proton acceptor" evidence="7">
    <location>
        <position position="67"/>
    </location>
</feature>
<dbReference type="GO" id="GO:0009117">
    <property type="term" value="P:nucleotide metabolic process"/>
    <property type="evidence" value="ECO:0007669"/>
    <property type="project" value="UniProtKB-KW"/>
</dbReference>
<proteinExistence type="inferred from homology"/>
<comment type="cofactor">
    <cofactor evidence="7">
        <name>Mg(2+)</name>
        <dbReference type="ChEBI" id="CHEBI:18420"/>
    </cofactor>
    <text evidence="7">Binds 1 Mg(2+) ion per subunit.</text>
</comment>
<dbReference type="Pfam" id="PF01725">
    <property type="entry name" value="Ham1p_like"/>
    <property type="match status" value="1"/>
</dbReference>
<evidence type="ECO:0000256" key="5">
    <source>
        <dbReference type="ARBA" id="ARBA00022842"/>
    </source>
</evidence>
<dbReference type="GO" id="GO:0017111">
    <property type="term" value="F:ribonucleoside triphosphate phosphatase activity"/>
    <property type="evidence" value="ECO:0007669"/>
    <property type="project" value="InterPro"/>
</dbReference>
<dbReference type="HAMAP" id="MF_01405">
    <property type="entry name" value="Non_canon_purine_NTPase"/>
    <property type="match status" value="1"/>
</dbReference>
<dbReference type="RefSeq" id="WP_012036316.1">
    <property type="nucleotide sequence ID" value="NC_009464.1"/>
</dbReference>
<evidence type="ECO:0000256" key="3">
    <source>
        <dbReference type="ARBA" id="ARBA00022741"/>
    </source>
</evidence>
<sequence length="189" mass="21675">MQKPTLYFVTHNAGKFREAQALFREYFNLEQIDMTYPELQEDDLSKIAAYGARYCSVELDRPVIVEDSGLFIDALNGFPGPYSAYVQKTIGNKGILKLMEGVSARRAEFRSVVAYCAPGEEPTVFTGIWWGDLLTEEVGTGGFGYDPIFSYRRFPVGEMTVEQKNEVSHRRRALLEFRQWYENKLNAVR</sequence>
<dbReference type="GO" id="GO:0009146">
    <property type="term" value="P:purine nucleoside triphosphate catabolic process"/>
    <property type="evidence" value="ECO:0007669"/>
    <property type="project" value="UniProtKB-UniRule"/>
</dbReference>
<dbReference type="GO" id="GO:0035870">
    <property type="term" value="F:dITP diphosphatase activity"/>
    <property type="evidence" value="ECO:0007669"/>
    <property type="project" value="UniProtKB-UniRule"/>
</dbReference>
<dbReference type="GO" id="GO:0036222">
    <property type="term" value="F:XTP diphosphatase activity"/>
    <property type="evidence" value="ECO:0007669"/>
    <property type="project" value="UniProtKB-UniRule"/>
</dbReference>
<dbReference type="EC" id="3.6.1.66" evidence="7"/>
<evidence type="ECO:0000256" key="1">
    <source>
        <dbReference type="ARBA" id="ARBA00008023"/>
    </source>
</evidence>
<dbReference type="Proteomes" id="UP000000663">
    <property type="component" value="Chromosome"/>
</dbReference>